<proteinExistence type="inferred from homology"/>
<accession>A0A1B1YFW3</accession>
<dbReference type="InterPro" id="IPR036188">
    <property type="entry name" value="FAD/NAD-bd_sf"/>
</dbReference>
<evidence type="ECO:0000313" key="12">
    <source>
        <dbReference type="Proteomes" id="UP000092971"/>
    </source>
</evidence>
<dbReference type="Gene3D" id="3.40.30.10">
    <property type="entry name" value="Glutaredoxin"/>
    <property type="match status" value="1"/>
</dbReference>
<dbReference type="InterPro" id="IPR013766">
    <property type="entry name" value="Thioredoxin_domain"/>
</dbReference>
<evidence type="ECO:0000256" key="1">
    <source>
        <dbReference type="ARBA" id="ARBA00009333"/>
    </source>
</evidence>
<dbReference type="Pfam" id="PF00085">
    <property type="entry name" value="Thioredoxin"/>
    <property type="match status" value="1"/>
</dbReference>
<dbReference type="PRINTS" id="PR00469">
    <property type="entry name" value="PNDRDTASEII"/>
</dbReference>
<evidence type="ECO:0000256" key="4">
    <source>
        <dbReference type="ARBA" id="ARBA00023002"/>
    </source>
</evidence>
<name>A0A1B1YFW3_THEST</name>
<dbReference type="InterPro" id="IPR005982">
    <property type="entry name" value="Thioredox_Rdtase"/>
</dbReference>
<dbReference type="NCBIfam" id="TIGR01292">
    <property type="entry name" value="TRX_reduct"/>
    <property type="match status" value="1"/>
</dbReference>
<sequence length="422" mass="45943">MEITEKEFETAVLSCNLPAAAIFYSDGCPAISSVMPVFENISAMFSDKMRFVKVNKDANPGLARKYNAEHGSTIVFFRDGKNFGKTISGYTDETELKRAIEDVLSNKCEYLERDKTSCDVLILGGGPAGLTAAIYAARARLYTVIVDENTVGGQVATTYQVANYPGTNGVISGIDLVNNMKKQALDFGARIDDLQDILKIDLTGEIKKLKTKKTDYYARAVIIATGATPRKLGIEGEEKFTGKGVHYCATCDGALYYDANVIVVGGGDAAVEEAVFLTRFAKKVTVVHRRDHFTAVKSAQDELFKNPAIEVLFNTEVKAIHGTDFVTGVTLFNNKTNSSYEMPIDGIFIYIGNEPKSQMFKGLLETDERGYIMTDENMQTSVKGVFAAGDVRKKEVRQITTAVGDGTVAAIMAGRYLAANGN</sequence>
<evidence type="ECO:0000259" key="10">
    <source>
        <dbReference type="Pfam" id="PF07992"/>
    </source>
</evidence>
<dbReference type="GO" id="GO:0019430">
    <property type="term" value="P:removal of superoxide radicals"/>
    <property type="evidence" value="ECO:0007669"/>
    <property type="project" value="UniProtKB-UniRule"/>
</dbReference>
<keyword evidence="2 7" id="KW-0285">Flavoprotein</keyword>
<gene>
    <name evidence="11" type="ORF">CSTERTH_11685</name>
</gene>
<dbReference type="PANTHER" id="PTHR48105">
    <property type="entry name" value="THIOREDOXIN REDUCTASE 1-RELATED-RELATED"/>
    <property type="match status" value="1"/>
</dbReference>
<evidence type="ECO:0000256" key="2">
    <source>
        <dbReference type="ARBA" id="ARBA00022630"/>
    </source>
</evidence>
<evidence type="ECO:0000256" key="7">
    <source>
        <dbReference type="RuleBase" id="RU003880"/>
    </source>
</evidence>
<feature type="domain" description="Thioredoxin" evidence="9">
    <location>
        <begin position="2"/>
        <end position="101"/>
    </location>
</feature>
<comment type="subunit">
    <text evidence="7">Homodimer.</text>
</comment>
<dbReference type="InterPro" id="IPR023753">
    <property type="entry name" value="FAD/NAD-binding_dom"/>
</dbReference>
<dbReference type="CDD" id="cd02947">
    <property type="entry name" value="TRX_family"/>
    <property type="match status" value="1"/>
</dbReference>
<reference evidence="11 12" key="1">
    <citation type="submission" date="2016-02" db="EMBL/GenBank/DDBJ databases">
        <title>Comparison of Clostridium stercorarium subspecies using comparative genomics and transcriptomics.</title>
        <authorList>
            <person name="Schellenberg J."/>
            <person name="Thallinger G."/>
            <person name="Levin D.B."/>
            <person name="Zhang X."/>
            <person name="Alvare G."/>
            <person name="Fristensky B."/>
            <person name="Sparling R."/>
        </authorList>
    </citation>
    <scope>NUCLEOTIDE SEQUENCE [LARGE SCALE GENOMIC DNA]</scope>
    <source>
        <strain evidence="11 12">DSM 2910</strain>
    </source>
</reference>
<dbReference type="EC" id="1.8.1.9" evidence="7"/>
<keyword evidence="3 7" id="KW-0274">FAD</keyword>
<evidence type="ECO:0000256" key="6">
    <source>
        <dbReference type="ARBA" id="ARBA00023284"/>
    </source>
</evidence>
<dbReference type="Gene3D" id="3.50.50.60">
    <property type="entry name" value="FAD/NAD(P)-binding domain"/>
    <property type="match status" value="2"/>
</dbReference>
<dbReference type="AlphaFoldDB" id="A0A1B1YFW3"/>
<dbReference type="EMBL" id="CP014672">
    <property type="protein sequence ID" value="ANW99648.1"/>
    <property type="molecule type" value="Genomic_DNA"/>
</dbReference>
<evidence type="ECO:0000259" key="9">
    <source>
        <dbReference type="Pfam" id="PF00085"/>
    </source>
</evidence>
<keyword evidence="4 7" id="KW-0560">Oxidoreductase</keyword>
<protein>
    <recommendedName>
        <fullName evidence="7">Thioredoxin reductase</fullName>
        <ecNumber evidence="7">1.8.1.9</ecNumber>
    </recommendedName>
</protein>
<dbReference type="InterPro" id="IPR050097">
    <property type="entry name" value="Ferredoxin-NADP_redctase_2"/>
</dbReference>
<comment type="catalytic activity">
    <reaction evidence="7">
        <text>[thioredoxin]-dithiol + NADP(+) = [thioredoxin]-disulfide + NADPH + H(+)</text>
        <dbReference type="Rhea" id="RHEA:20345"/>
        <dbReference type="Rhea" id="RHEA-COMP:10698"/>
        <dbReference type="Rhea" id="RHEA-COMP:10700"/>
        <dbReference type="ChEBI" id="CHEBI:15378"/>
        <dbReference type="ChEBI" id="CHEBI:29950"/>
        <dbReference type="ChEBI" id="CHEBI:50058"/>
        <dbReference type="ChEBI" id="CHEBI:57783"/>
        <dbReference type="ChEBI" id="CHEBI:58349"/>
        <dbReference type="EC" id="1.8.1.9"/>
    </reaction>
</comment>
<dbReference type="InterPro" id="IPR036249">
    <property type="entry name" value="Thioredoxin-like_sf"/>
</dbReference>
<keyword evidence="8" id="KW-0521">NADP</keyword>
<dbReference type="OrthoDB" id="9806179at2"/>
<dbReference type="SUPFAM" id="SSF51905">
    <property type="entry name" value="FAD/NAD(P)-binding domain"/>
    <property type="match status" value="1"/>
</dbReference>
<dbReference type="Pfam" id="PF07992">
    <property type="entry name" value="Pyr_redox_2"/>
    <property type="match status" value="1"/>
</dbReference>
<dbReference type="InterPro" id="IPR008255">
    <property type="entry name" value="Pyr_nucl-diS_OxRdtase_2_AS"/>
</dbReference>
<keyword evidence="6 7" id="KW-0676">Redox-active center</keyword>
<dbReference type="PROSITE" id="PS00573">
    <property type="entry name" value="PYRIDINE_REDOX_2"/>
    <property type="match status" value="1"/>
</dbReference>
<comment type="cofactor">
    <cofactor evidence="8">
        <name>FAD</name>
        <dbReference type="ChEBI" id="CHEBI:57692"/>
    </cofactor>
    <text evidence="8">Binds 1 FAD per subunit.</text>
</comment>
<evidence type="ECO:0000256" key="5">
    <source>
        <dbReference type="ARBA" id="ARBA00023157"/>
    </source>
</evidence>
<evidence type="ECO:0000256" key="3">
    <source>
        <dbReference type="ARBA" id="ARBA00022827"/>
    </source>
</evidence>
<comment type="similarity">
    <text evidence="1 7">Belongs to the class-II pyridine nucleotide-disulfide oxidoreductase family.</text>
</comment>
<dbReference type="RefSeq" id="WP_015360076.1">
    <property type="nucleotide sequence ID" value="NZ_CP014672.1"/>
</dbReference>
<keyword evidence="5" id="KW-1015">Disulfide bond</keyword>
<dbReference type="GO" id="GO:0005737">
    <property type="term" value="C:cytoplasm"/>
    <property type="evidence" value="ECO:0007669"/>
    <property type="project" value="InterPro"/>
</dbReference>
<dbReference type="Proteomes" id="UP000092971">
    <property type="component" value="Chromosome"/>
</dbReference>
<dbReference type="PRINTS" id="PR00368">
    <property type="entry name" value="FADPNR"/>
</dbReference>
<dbReference type="SUPFAM" id="SSF52833">
    <property type="entry name" value="Thioredoxin-like"/>
    <property type="match status" value="1"/>
</dbReference>
<evidence type="ECO:0000313" key="11">
    <source>
        <dbReference type="EMBL" id="ANW99648.1"/>
    </source>
</evidence>
<feature type="domain" description="FAD/NAD(P)-binding" evidence="10">
    <location>
        <begin position="119"/>
        <end position="406"/>
    </location>
</feature>
<dbReference type="GO" id="GO:0004791">
    <property type="term" value="F:thioredoxin-disulfide reductase (NADPH) activity"/>
    <property type="evidence" value="ECO:0007669"/>
    <property type="project" value="UniProtKB-UniRule"/>
</dbReference>
<organism evidence="11 12">
    <name type="scientific">Thermoclostridium stercorarium subsp. thermolacticum DSM 2910</name>
    <dbReference type="NCBI Taxonomy" id="1121336"/>
    <lineage>
        <taxon>Bacteria</taxon>
        <taxon>Bacillati</taxon>
        <taxon>Bacillota</taxon>
        <taxon>Clostridia</taxon>
        <taxon>Eubacteriales</taxon>
        <taxon>Oscillospiraceae</taxon>
        <taxon>Thermoclostridium</taxon>
    </lineage>
</organism>
<evidence type="ECO:0000256" key="8">
    <source>
        <dbReference type="RuleBase" id="RU003881"/>
    </source>
</evidence>